<evidence type="ECO:0000259" key="9">
    <source>
        <dbReference type="Pfam" id="PF17917"/>
    </source>
</evidence>
<dbReference type="Gene3D" id="3.30.420.10">
    <property type="entry name" value="Ribonuclease H-like superfamily/Ribonuclease H"/>
    <property type="match status" value="1"/>
</dbReference>
<evidence type="ECO:0000256" key="2">
    <source>
        <dbReference type="ARBA" id="ARBA00022695"/>
    </source>
</evidence>
<protein>
    <submittedName>
        <fullName evidence="10">Retrotransposon protein</fullName>
    </submittedName>
</protein>
<keyword evidence="11" id="KW-1185">Reference proteome</keyword>
<feature type="transmembrane region" description="Helical" evidence="7">
    <location>
        <begin position="232"/>
        <end position="251"/>
    </location>
</feature>
<keyword evidence="7" id="KW-0812">Transmembrane</keyword>
<dbReference type="GO" id="GO:0003676">
    <property type="term" value="F:nucleic acid binding"/>
    <property type="evidence" value="ECO:0007669"/>
    <property type="project" value="InterPro"/>
</dbReference>
<evidence type="ECO:0000313" key="11">
    <source>
        <dbReference type="Proteomes" id="UP000325081"/>
    </source>
</evidence>
<dbReference type="InterPro" id="IPR043502">
    <property type="entry name" value="DNA/RNA_pol_sf"/>
</dbReference>
<evidence type="ECO:0000313" key="10">
    <source>
        <dbReference type="EMBL" id="GER40904.1"/>
    </source>
</evidence>
<dbReference type="PANTHER" id="PTHR37984">
    <property type="entry name" value="PROTEIN CBG26694"/>
    <property type="match status" value="1"/>
</dbReference>
<evidence type="ECO:0000259" key="8">
    <source>
        <dbReference type="Pfam" id="PF00078"/>
    </source>
</evidence>
<dbReference type="InterPro" id="IPR000477">
    <property type="entry name" value="RT_dom"/>
</dbReference>
<proteinExistence type="predicted"/>
<gene>
    <name evidence="10" type="ORF">STAS_17603</name>
</gene>
<keyword evidence="1" id="KW-0808">Transferase</keyword>
<evidence type="ECO:0000256" key="4">
    <source>
        <dbReference type="ARBA" id="ARBA00022759"/>
    </source>
</evidence>
<keyword evidence="3" id="KW-0540">Nuclease</keyword>
<evidence type="ECO:0000256" key="5">
    <source>
        <dbReference type="ARBA" id="ARBA00022801"/>
    </source>
</evidence>
<dbReference type="SUPFAM" id="SSF56672">
    <property type="entry name" value="DNA/RNA polymerases"/>
    <property type="match status" value="1"/>
</dbReference>
<keyword evidence="7" id="KW-0472">Membrane</keyword>
<evidence type="ECO:0000256" key="6">
    <source>
        <dbReference type="ARBA" id="ARBA00022918"/>
    </source>
</evidence>
<keyword evidence="5" id="KW-0378">Hydrolase</keyword>
<dbReference type="CDD" id="cd01647">
    <property type="entry name" value="RT_LTR"/>
    <property type="match status" value="1"/>
</dbReference>
<dbReference type="GO" id="GO:0004519">
    <property type="term" value="F:endonuclease activity"/>
    <property type="evidence" value="ECO:0007669"/>
    <property type="project" value="UniProtKB-KW"/>
</dbReference>
<keyword evidence="2" id="KW-0548">Nucleotidyltransferase</keyword>
<dbReference type="OrthoDB" id="911972at2759"/>
<dbReference type="EMBL" id="BKCP01006016">
    <property type="protein sequence ID" value="GER40904.1"/>
    <property type="molecule type" value="Genomic_DNA"/>
</dbReference>
<evidence type="ECO:0000256" key="1">
    <source>
        <dbReference type="ARBA" id="ARBA00022679"/>
    </source>
</evidence>
<dbReference type="InterPro" id="IPR043128">
    <property type="entry name" value="Rev_trsase/Diguanyl_cyclase"/>
</dbReference>
<name>A0A5A7Q792_STRAF</name>
<dbReference type="InterPro" id="IPR041373">
    <property type="entry name" value="RT_RNaseH"/>
</dbReference>
<dbReference type="InterPro" id="IPR050951">
    <property type="entry name" value="Retrovirus_Pol_polyprotein"/>
</dbReference>
<reference evidence="11" key="1">
    <citation type="journal article" date="2019" name="Curr. Biol.">
        <title>Genome Sequence of Striga asiatica Provides Insight into the Evolution of Plant Parasitism.</title>
        <authorList>
            <person name="Yoshida S."/>
            <person name="Kim S."/>
            <person name="Wafula E.K."/>
            <person name="Tanskanen J."/>
            <person name="Kim Y.M."/>
            <person name="Honaas L."/>
            <person name="Yang Z."/>
            <person name="Spallek T."/>
            <person name="Conn C.E."/>
            <person name="Ichihashi Y."/>
            <person name="Cheong K."/>
            <person name="Cui S."/>
            <person name="Der J.P."/>
            <person name="Gundlach H."/>
            <person name="Jiao Y."/>
            <person name="Hori C."/>
            <person name="Ishida J.K."/>
            <person name="Kasahara H."/>
            <person name="Kiba T."/>
            <person name="Kim M.S."/>
            <person name="Koo N."/>
            <person name="Laohavisit A."/>
            <person name="Lee Y.H."/>
            <person name="Lumba S."/>
            <person name="McCourt P."/>
            <person name="Mortimer J.C."/>
            <person name="Mutuku J.M."/>
            <person name="Nomura T."/>
            <person name="Sasaki-Sekimoto Y."/>
            <person name="Seto Y."/>
            <person name="Wang Y."/>
            <person name="Wakatake T."/>
            <person name="Sakakibara H."/>
            <person name="Demura T."/>
            <person name="Yamaguchi S."/>
            <person name="Yoneyama K."/>
            <person name="Manabe R.I."/>
            <person name="Nelson D.C."/>
            <person name="Schulman A.H."/>
            <person name="Timko M.P."/>
            <person name="dePamphilis C.W."/>
            <person name="Choi D."/>
            <person name="Shirasu K."/>
        </authorList>
    </citation>
    <scope>NUCLEOTIDE SEQUENCE [LARGE SCALE GENOMIC DNA]</scope>
    <source>
        <strain evidence="11">cv. UVA1</strain>
    </source>
</reference>
<dbReference type="AlphaFoldDB" id="A0A5A7Q792"/>
<dbReference type="InterPro" id="IPR036397">
    <property type="entry name" value="RNaseH_sf"/>
</dbReference>
<dbReference type="GO" id="GO:0003964">
    <property type="term" value="F:RNA-directed DNA polymerase activity"/>
    <property type="evidence" value="ECO:0007669"/>
    <property type="project" value="UniProtKB-KW"/>
</dbReference>
<keyword evidence="7" id="KW-1133">Transmembrane helix</keyword>
<organism evidence="10 11">
    <name type="scientific">Striga asiatica</name>
    <name type="common">Asiatic witchweed</name>
    <name type="synonym">Buchnera asiatica</name>
    <dbReference type="NCBI Taxonomy" id="4170"/>
    <lineage>
        <taxon>Eukaryota</taxon>
        <taxon>Viridiplantae</taxon>
        <taxon>Streptophyta</taxon>
        <taxon>Embryophyta</taxon>
        <taxon>Tracheophyta</taxon>
        <taxon>Spermatophyta</taxon>
        <taxon>Magnoliopsida</taxon>
        <taxon>eudicotyledons</taxon>
        <taxon>Gunneridae</taxon>
        <taxon>Pentapetalae</taxon>
        <taxon>asterids</taxon>
        <taxon>lamiids</taxon>
        <taxon>Lamiales</taxon>
        <taxon>Orobanchaceae</taxon>
        <taxon>Buchnereae</taxon>
        <taxon>Striga</taxon>
    </lineage>
</organism>
<keyword evidence="4" id="KW-0255">Endonuclease</keyword>
<evidence type="ECO:0000256" key="3">
    <source>
        <dbReference type="ARBA" id="ARBA00022722"/>
    </source>
</evidence>
<keyword evidence="6" id="KW-0695">RNA-directed DNA polymerase</keyword>
<feature type="domain" description="Reverse transcriptase RNase H-like" evidence="9">
    <location>
        <begin position="245"/>
        <end position="332"/>
    </location>
</feature>
<dbReference type="Pfam" id="PF17917">
    <property type="entry name" value="RT_RNaseH"/>
    <property type="match status" value="1"/>
</dbReference>
<feature type="domain" description="Reverse transcriptase" evidence="8">
    <location>
        <begin position="53"/>
        <end position="197"/>
    </location>
</feature>
<sequence length="526" mass="60488">MELIRLIKEFKDVFAYTIEELAGICASIIEHRLNIGLNVGPVRQKRRHHGAEMDKVIEQKVDKLLRAGHACPNDLYPLPNIDQLVDSTAGCELLSLMDTSQGYHQILLAREDRKSQFCDEHGNVLLLVMPFGLKNAEQLGRNMEVYVDDMLVKSRLKVDHVTNLREKFTTPRRYGMKLNPAKCSFGVNLGKFLGYIVTKKGIKVNPEKVRVVLEMRLPKNVKEMRLRRRSRSYMSFCMFSIGVVAVSSILLKEEGMVQYQIYYVSRVIQRAKLRYSEIEKGALVMVVTVKKLRPYFLTHRVKVRTNTQLGETLRRPSVSGRMVKWAIELNEYSLTYEPRKTIKTHVLANFIQEGSGIEVEAEGKWKIYVDGLVSKGVSNNEAEYEALLKGLQLALELRHGNLKYIKRFFKQGGILHKKSYSWPHLRCVTEEERNYMLKEVHEGCCNNHSKKHGPLIHQPAEMMTTISAPILFAQWNLDLVGLMPQGSGQRKFLIVFVDYFMKCVKVKPLAEITEDKVVHFLCNNIC</sequence>
<comment type="caution">
    <text evidence="10">The sequence shown here is derived from an EMBL/GenBank/DDBJ whole genome shotgun (WGS) entry which is preliminary data.</text>
</comment>
<accession>A0A5A7Q792</accession>
<dbReference type="Proteomes" id="UP000325081">
    <property type="component" value="Unassembled WGS sequence"/>
</dbReference>
<evidence type="ECO:0000256" key="7">
    <source>
        <dbReference type="SAM" id="Phobius"/>
    </source>
</evidence>
<dbReference type="Pfam" id="PF00078">
    <property type="entry name" value="RVT_1"/>
    <property type="match status" value="1"/>
</dbReference>
<dbReference type="GO" id="GO:0016787">
    <property type="term" value="F:hydrolase activity"/>
    <property type="evidence" value="ECO:0007669"/>
    <property type="project" value="UniProtKB-KW"/>
</dbReference>
<dbReference type="Gene3D" id="3.30.70.270">
    <property type="match status" value="1"/>
</dbReference>
<dbReference type="PANTHER" id="PTHR37984:SF5">
    <property type="entry name" value="PROTEIN NYNRIN-LIKE"/>
    <property type="match status" value="1"/>
</dbReference>